<reference evidence="1" key="1">
    <citation type="submission" date="2018-05" db="EMBL/GenBank/DDBJ databases">
        <authorList>
            <person name="Lanie J.A."/>
            <person name="Ng W.-L."/>
            <person name="Kazmierczak K.M."/>
            <person name="Andrzejewski T.M."/>
            <person name="Davidsen T.M."/>
            <person name="Wayne K.J."/>
            <person name="Tettelin H."/>
            <person name="Glass J.I."/>
            <person name="Rusch D."/>
            <person name="Podicherti R."/>
            <person name="Tsui H.-C.T."/>
            <person name="Winkler M.E."/>
        </authorList>
    </citation>
    <scope>NUCLEOTIDE SEQUENCE</scope>
</reference>
<organism evidence="1">
    <name type="scientific">marine metagenome</name>
    <dbReference type="NCBI Taxonomy" id="408172"/>
    <lineage>
        <taxon>unclassified sequences</taxon>
        <taxon>metagenomes</taxon>
        <taxon>ecological metagenomes</taxon>
    </lineage>
</organism>
<proteinExistence type="predicted"/>
<name>A0A382BVK4_9ZZZZ</name>
<gene>
    <name evidence="1" type="ORF">METZ01_LOCUS170386</name>
</gene>
<evidence type="ECO:0000313" key="1">
    <source>
        <dbReference type="EMBL" id="SVB17532.1"/>
    </source>
</evidence>
<accession>A0A382BVK4</accession>
<sequence>MNFFSVTLGGLIPRPSDANFLRFV</sequence>
<protein>
    <submittedName>
        <fullName evidence="1">Uncharacterized protein</fullName>
    </submittedName>
</protein>
<dbReference type="AlphaFoldDB" id="A0A382BVK4"/>
<dbReference type="EMBL" id="UINC01031455">
    <property type="protein sequence ID" value="SVB17532.1"/>
    <property type="molecule type" value="Genomic_DNA"/>
</dbReference>